<dbReference type="AlphaFoldDB" id="A0A4Z1JJ85"/>
<comment type="caution">
    <text evidence="1">The sequence shown here is derived from an EMBL/GenBank/DDBJ whole genome shotgun (WGS) entry which is preliminary data.</text>
</comment>
<proteinExistence type="predicted"/>
<accession>A0A4Z1JJ85</accession>
<dbReference type="Proteomes" id="UP000297229">
    <property type="component" value="Unassembled WGS sequence"/>
</dbReference>
<reference evidence="1 2" key="1">
    <citation type="submission" date="2017-12" db="EMBL/GenBank/DDBJ databases">
        <title>Comparative genomics of Botrytis spp.</title>
        <authorList>
            <person name="Valero-Jimenez C.A."/>
            <person name="Tapia P."/>
            <person name="Veloso J."/>
            <person name="Silva-Moreno E."/>
            <person name="Staats M."/>
            <person name="Valdes J.H."/>
            <person name="Van Kan J.A.L."/>
        </authorList>
    </citation>
    <scope>NUCLEOTIDE SEQUENCE [LARGE SCALE GENOMIC DNA]</scope>
    <source>
        <strain evidence="1 2">Be9601</strain>
    </source>
</reference>
<evidence type="ECO:0000313" key="2">
    <source>
        <dbReference type="Proteomes" id="UP000297229"/>
    </source>
</evidence>
<sequence>MYFVIQGVLHAAVGFTVKIEGYESLDPLNYRAVTNLTAGFKSFAEDKSVVNAGLGAVGYARSQKIWVWFPICKVIMD</sequence>
<evidence type="ECO:0000313" key="1">
    <source>
        <dbReference type="EMBL" id="TGO73374.1"/>
    </source>
</evidence>
<gene>
    <name evidence="1" type="ORF">BELL_0367g00120</name>
</gene>
<protein>
    <submittedName>
        <fullName evidence="1">Uncharacterized protein</fullName>
    </submittedName>
</protein>
<organism evidence="1 2">
    <name type="scientific">Botrytis elliptica</name>
    <dbReference type="NCBI Taxonomy" id="278938"/>
    <lineage>
        <taxon>Eukaryota</taxon>
        <taxon>Fungi</taxon>
        <taxon>Dikarya</taxon>
        <taxon>Ascomycota</taxon>
        <taxon>Pezizomycotina</taxon>
        <taxon>Leotiomycetes</taxon>
        <taxon>Helotiales</taxon>
        <taxon>Sclerotiniaceae</taxon>
        <taxon>Botrytis</taxon>
    </lineage>
</organism>
<dbReference type="EMBL" id="PQXM01000365">
    <property type="protein sequence ID" value="TGO73374.1"/>
    <property type="molecule type" value="Genomic_DNA"/>
</dbReference>
<keyword evidence="2" id="KW-1185">Reference proteome</keyword>
<name>A0A4Z1JJ85_9HELO</name>